<dbReference type="PANTHER" id="PTHR43868">
    <property type="entry name" value="OS02G0711200 PROTEIN"/>
    <property type="match status" value="1"/>
</dbReference>
<gene>
    <name evidence="4" type="ORF">IQ241_21115</name>
</gene>
<keyword evidence="5" id="KW-1185">Reference proteome</keyword>
<dbReference type="RefSeq" id="WP_193911039.1">
    <property type="nucleotide sequence ID" value="NZ_JADEXG010000067.1"/>
</dbReference>
<protein>
    <submittedName>
        <fullName evidence="4">ArsA family ATPase</fullName>
    </submittedName>
</protein>
<accession>A0A8J7DN48</accession>
<dbReference type="Proteomes" id="UP000636505">
    <property type="component" value="Unassembled WGS sequence"/>
</dbReference>
<dbReference type="Gene3D" id="2.60.40.790">
    <property type="match status" value="1"/>
</dbReference>
<dbReference type="Pfam" id="PF17886">
    <property type="entry name" value="ArsA_HSP20"/>
    <property type="match status" value="1"/>
</dbReference>
<dbReference type="InterPro" id="IPR027417">
    <property type="entry name" value="P-loop_NTPase"/>
</dbReference>
<evidence type="ECO:0000313" key="5">
    <source>
        <dbReference type="Proteomes" id="UP000636505"/>
    </source>
</evidence>
<sequence>MTLILTFLGKGGTGRTTVAIAAAKQLAEQGQRVLLLTQDAGPAFGLLLGAEVGSAPQPVSENLQAVQLHSTTLLEQNWERLKQFEAKYLRDPFFKAVYGQELSLLPGLDDALALNAIREFDGSGEYDVIVHDGSGDQATLRLWGTPEGIDWYFRRFKAVLQSSQFYRSISPFIQPVTGAILSSGNATDLWDQPATQEVNTLVNRGKALVTDPMRLRAYVVTTADESAIATGRYLWSAAQQIGLTVAGALLNQADSAGAAESAFSPLPVNALPTKSDRWQPLMAALPPLTAPVDVPAPMTVDVAAQTVKLFFPAFDKKQVKLTQYGPEVTVEAGDQRRNLTLPPELKGRSVTGAKFQLGYLIITFG</sequence>
<dbReference type="EMBL" id="JADEXG010000067">
    <property type="protein sequence ID" value="MBE9079761.1"/>
    <property type="molecule type" value="Genomic_DNA"/>
</dbReference>
<evidence type="ECO:0000313" key="4">
    <source>
        <dbReference type="EMBL" id="MBE9079761.1"/>
    </source>
</evidence>
<evidence type="ECO:0000259" key="2">
    <source>
        <dbReference type="Pfam" id="PF02374"/>
    </source>
</evidence>
<name>A0A8J7DN48_9CYAN</name>
<comment type="similarity">
    <text evidence="1">Belongs to the arsA ATPase family.</text>
</comment>
<dbReference type="PANTHER" id="PTHR43868:SF1">
    <property type="entry name" value="P-LOOP CONTAINING NUCLEOSIDE TRIPHOSPHATE HYDROLASES SUPERFAMILY PROTEIN"/>
    <property type="match status" value="1"/>
</dbReference>
<dbReference type="InterPro" id="IPR008978">
    <property type="entry name" value="HSP20-like_chaperone"/>
</dbReference>
<comment type="caution">
    <text evidence="4">The sequence shown here is derived from an EMBL/GenBank/DDBJ whole genome shotgun (WGS) entry which is preliminary data.</text>
</comment>
<reference evidence="4" key="1">
    <citation type="submission" date="2020-10" db="EMBL/GenBank/DDBJ databases">
        <authorList>
            <person name="Castelo-Branco R."/>
            <person name="Eusebio N."/>
            <person name="Adriana R."/>
            <person name="Vieira A."/>
            <person name="Brugerolle De Fraissinette N."/>
            <person name="Rezende De Castro R."/>
            <person name="Schneider M.P."/>
            <person name="Vasconcelos V."/>
            <person name="Leao P.N."/>
        </authorList>
    </citation>
    <scope>NUCLEOTIDE SEQUENCE</scope>
    <source>
        <strain evidence="4">LEGE 07310</strain>
    </source>
</reference>
<evidence type="ECO:0000256" key="1">
    <source>
        <dbReference type="ARBA" id="ARBA00011040"/>
    </source>
</evidence>
<dbReference type="CDD" id="cd02035">
    <property type="entry name" value="ArsA"/>
    <property type="match status" value="1"/>
</dbReference>
<dbReference type="InterPro" id="IPR025723">
    <property type="entry name" value="ArsA/GET3_ATPase-like"/>
</dbReference>
<dbReference type="InterPro" id="IPR053262">
    <property type="entry name" value="ArsA_ATPase-like"/>
</dbReference>
<organism evidence="4 5">
    <name type="scientific">Vasconcelosia minhoensis LEGE 07310</name>
    <dbReference type="NCBI Taxonomy" id="915328"/>
    <lineage>
        <taxon>Bacteria</taxon>
        <taxon>Bacillati</taxon>
        <taxon>Cyanobacteriota</taxon>
        <taxon>Cyanophyceae</taxon>
        <taxon>Nodosilineales</taxon>
        <taxon>Cymatolegaceae</taxon>
        <taxon>Vasconcelosia</taxon>
        <taxon>Vasconcelosia minhoensis</taxon>
    </lineage>
</organism>
<dbReference type="Gene3D" id="3.40.50.300">
    <property type="entry name" value="P-loop containing nucleotide triphosphate hydrolases"/>
    <property type="match status" value="1"/>
</dbReference>
<dbReference type="SUPFAM" id="SSF52540">
    <property type="entry name" value="P-loop containing nucleoside triphosphate hydrolases"/>
    <property type="match status" value="1"/>
</dbReference>
<dbReference type="AlphaFoldDB" id="A0A8J7DN48"/>
<dbReference type="InterPro" id="IPR040612">
    <property type="entry name" value="ArsA_HSP20-like"/>
</dbReference>
<dbReference type="Pfam" id="PF02374">
    <property type="entry name" value="ArsA_ATPase"/>
    <property type="match status" value="1"/>
</dbReference>
<feature type="domain" description="ArsA HSP20-like" evidence="3">
    <location>
        <begin position="307"/>
        <end position="364"/>
    </location>
</feature>
<feature type="domain" description="ArsA/GET3 Anion-transporting ATPase-like" evidence="2">
    <location>
        <begin position="4"/>
        <end position="252"/>
    </location>
</feature>
<proteinExistence type="inferred from homology"/>
<evidence type="ECO:0000259" key="3">
    <source>
        <dbReference type="Pfam" id="PF17886"/>
    </source>
</evidence>